<dbReference type="AlphaFoldDB" id="A0A2W2GLB6"/>
<reference evidence="3 4" key="1">
    <citation type="submission" date="2018-01" db="EMBL/GenBank/DDBJ databases">
        <title>Draft genome sequence of Sphaerisporangium sp. 7K107.</title>
        <authorList>
            <person name="Sahin N."/>
            <person name="Saygin H."/>
            <person name="Ay H."/>
        </authorList>
    </citation>
    <scope>NUCLEOTIDE SEQUENCE [LARGE SCALE GENOMIC DNA]</scope>
    <source>
        <strain evidence="3 4">7K107</strain>
    </source>
</reference>
<dbReference type="Pfam" id="PF13408">
    <property type="entry name" value="Zn_ribbon_recom"/>
    <property type="match status" value="1"/>
</dbReference>
<evidence type="ECO:0000259" key="1">
    <source>
        <dbReference type="Pfam" id="PF13340"/>
    </source>
</evidence>
<dbReference type="PANTHER" id="PTHR30007">
    <property type="entry name" value="PHP DOMAIN PROTEIN"/>
    <property type="match status" value="1"/>
</dbReference>
<evidence type="ECO:0000313" key="3">
    <source>
        <dbReference type="EMBL" id="PZG27634.1"/>
    </source>
</evidence>
<accession>A0A2W2GLB6</accession>
<feature type="domain" description="Insertion element IS402-like" evidence="1">
    <location>
        <begin position="10"/>
        <end position="62"/>
    </location>
</feature>
<dbReference type="EMBL" id="POUA01000412">
    <property type="protein sequence ID" value="PZG27634.1"/>
    <property type="molecule type" value="Genomic_DNA"/>
</dbReference>
<dbReference type="InterPro" id="IPR025827">
    <property type="entry name" value="Zn_ribbon_recom_dom"/>
</dbReference>
<comment type="caution">
    <text evidence="3">The sequence shown here is derived from an EMBL/GenBank/DDBJ whole genome shotgun (WGS) entry which is preliminary data.</text>
</comment>
<proteinExistence type="predicted"/>
<keyword evidence="4" id="KW-1185">Reference proteome</keyword>
<dbReference type="Proteomes" id="UP000248544">
    <property type="component" value="Unassembled WGS sequence"/>
</dbReference>
<sequence>MPPDRYPSDLTDAQWQLIEPQLPEPNTGGRPEKHPRREIVNAILYVVRSGCPWRYLPTDLPPFIWNLGQVVKRDLSWARDLGGRPRSEGWSRWLGCRSDGVLGLLAQAILAGRGRGPTAHKPHRTRRPYLLRGVLFCGYCERRMQGNYNHGECYYRCRYPAEYALANDVDHPKTVYLREADVLPPLDAWLATAFGEERITQTAQELAASGQDRTAGTADEALRGRIAECDRKLAAHRAALEAGADPALVTGWITEVQTQRAAAQAQLRKVGARRRMTVEEIHAVMAAIGDLVQVLQQADPADKAELYAQIGLRLTYRPQKRLVEAQVTPNPHVCERLVSED</sequence>
<dbReference type="PANTHER" id="PTHR30007:SF0">
    <property type="entry name" value="TRANSPOSASE"/>
    <property type="match status" value="1"/>
</dbReference>
<gene>
    <name evidence="3" type="ORF">C1I98_33245</name>
</gene>
<feature type="domain" description="Recombinase zinc beta ribbon" evidence="2">
    <location>
        <begin position="130"/>
        <end position="165"/>
    </location>
</feature>
<organism evidence="3 4">
    <name type="scientific">Spongiactinospora gelatinilytica</name>
    <dbReference type="NCBI Taxonomy" id="2666298"/>
    <lineage>
        <taxon>Bacteria</taxon>
        <taxon>Bacillati</taxon>
        <taxon>Actinomycetota</taxon>
        <taxon>Actinomycetes</taxon>
        <taxon>Streptosporangiales</taxon>
        <taxon>Streptosporangiaceae</taxon>
        <taxon>Spongiactinospora</taxon>
    </lineage>
</organism>
<evidence type="ECO:0000259" key="2">
    <source>
        <dbReference type="Pfam" id="PF13408"/>
    </source>
</evidence>
<dbReference type="Pfam" id="PF13340">
    <property type="entry name" value="DUF4096"/>
    <property type="match status" value="1"/>
</dbReference>
<dbReference type="InterPro" id="IPR025161">
    <property type="entry name" value="IS402-like_dom"/>
</dbReference>
<evidence type="ECO:0000313" key="4">
    <source>
        <dbReference type="Proteomes" id="UP000248544"/>
    </source>
</evidence>
<protein>
    <submittedName>
        <fullName evidence="3">Uncharacterized protein</fullName>
    </submittedName>
</protein>
<name>A0A2W2GLB6_9ACTN</name>